<evidence type="ECO:0000313" key="6">
    <source>
        <dbReference type="Proteomes" id="UP001185069"/>
    </source>
</evidence>
<dbReference type="SUPFAM" id="SSF46785">
    <property type="entry name" value="Winged helix' DNA-binding domain"/>
    <property type="match status" value="1"/>
</dbReference>
<evidence type="ECO:0000256" key="2">
    <source>
        <dbReference type="ARBA" id="ARBA00023125"/>
    </source>
</evidence>
<evidence type="ECO:0000313" key="5">
    <source>
        <dbReference type="EMBL" id="MDR6269834.1"/>
    </source>
</evidence>
<protein>
    <submittedName>
        <fullName evidence="5">DNA-binding transcriptional ArsR family regulator</fullName>
    </submittedName>
</protein>
<dbReference type="PANTHER" id="PTHR33154">
    <property type="entry name" value="TRANSCRIPTIONAL REGULATOR, ARSR FAMILY"/>
    <property type="match status" value="1"/>
</dbReference>
<keyword evidence="6" id="KW-1185">Reference proteome</keyword>
<evidence type="ECO:0000256" key="1">
    <source>
        <dbReference type="ARBA" id="ARBA00023015"/>
    </source>
</evidence>
<dbReference type="Pfam" id="PF01022">
    <property type="entry name" value="HTH_5"/>
    <property type="match status" value="1"/>
</dbReference>
<dbReference type="PANTHER" id="PTHR33154:SF33">
    <property type="entry name" value="TRANSCRIPTIONAL REPRESSOR SDPR"/>
    <property type="match status" value="1"/>
</dbReference>
<dbReference type="Proteomes" id="UP001185069">
    <property type="component" value="Unassembled WGS sequence"/>
</dbReference>
<dbReference type="SMART" id="SM00418">
    <property type="entry name" value="HTH_ARSR"/>
    <property type="match status" value="1"/>
</dbReference>
<reference evidence="5 6" key="1">
    <citation type="submission" date="2023-07" db="EMBL/GenBank/DDBJ databases">
        <title>Sequencing the genomes of 1000 actinobacteria strains.</title>
        <authorList>
            <person name="Klenk H.-P."/>
        </authorList>
    </citation>
    <scope>NUCLEOTIDE SEQUENCE [LARGE SCALE GENOMIC DNA]</scope>
    <source>
        <strain evidence="5 6">DSM 14555</strain>
    </source>
</reference>
<name>A0ABU1JCG1_9MICC</name>
<dbReference type="RefSeq" id="WP_309798463.1">
    <property type="nucleotide sequence ID" value="NZ_BAAAHY010000005.1"/>
</dbReference>
<evidence type="ECO:0000259" key="4">
    <source>
        <dbReference type="PROSITE" id="PS50987"/>
    </source>
</evidence>
<gene>
    <name evidence="5" type="ORF">JOE69_002072</name>
</gene>
<dbReference type="InterPro" id="IPR036390">
    <property type="entry name" value="WH_DNA-bd_sf"/>
</dbReference>
<comment type="caution">
    <text evidence="5">The sequence shown here is derived from an EMBL/GenBank/DDBJ whole genome shotgun (WGS) entry which is preliminary data.</text>
</comment>
<dbReference type="InterPro" id="IPR001845">
    <property type="entry name" value="HTH_ArsR_DNA-bd_dom"/>
</dbReference>
<dbReference type="InterPro" id="IPR036388">
    <property type="entry name" value="WH-like_DNA-bd_sf"/>
</dbReference>
<keyword evidence="2 5" id="KW-0238">DNA-binding</keyword>
<dbReference type="EMBL" id="JAVDQF010000001">
    <property type="protein sequence ID" value="MDR6269834.1"/>
    <property type="molecule type" value="Genomic_DNA"/>
</dbReference>
<keyword evidence="1" id="KW-0805">Transcription regulation</keyword>
<dbReference type="InterPro" id="IPR011991">
    <property type="entry name" value="ArsR-like_HTH"/>
</dbReference>
<proteinExistence type="predicted"/>
<dbReference type="CDD" id="cd00090">
    <property type="entry name" value="HTH_ARSR"/>
    <property type="match status" value="1"/>
</dbReference>
<feature type="domain" description="HTH arsR-type" evidence="4">
    <location>
        <begin position="1"/>
        <end position="87"/>
    </location>
</feature>
<dbReference type="Gene3D" id="1.10.10.10">
    <property type="entry name" value="Winged helix-like DNA-binding domain superfamily/Winged helix DNA-binding domain"/>
    <property type="match status" value="1"/>
</dbReference>
<evidence type="ECO:0000256" key="3">
    <source>
        <dbReference type="ARBA" id="ARBA00023163"/>
    </source>
</evidence>
<dbReference type="PROSITE" id="PS50987">
    <property type="entry name" value="HTH_ARSR_2"/>
    <property type="match status" value="1"/>
</dbReference>
<keyword evidence="3" id="KW-0804">Transcription</keyword>
<dbReference type="NCBIfam" id="NF033788">
    <property type="entry name" value="HTH_metalloreg"/>
    <property type="match status" value="1"/>
</dbReference>
<accession>A0ABU1JCG1</accession>
<dbReference type="InterPro" id="IPR051081">
    <property type="entry name" value="HTH_MetalResp_TranReg"/>
</dbReference>
<dbReference type="GO" id="GO:0003677">
    <property type="term" value="F:DNA binding"/>
    <property type="evidence" value="ECO:0007669"/>
    <property type="project" value="UniProtKB-KW"/>
</dbReference>
<organism evidence="5 6">
    <name type="scientific">Arthrobacter russicus</name>
    <dbReference type="NCBI Taxonomy" id="172040"/>
    <lineage>
        <taxon>Bacteria</taxon>
        <taxon>Bacillati</taxon>
        <taxon>Actinomycetota</taxon>
        <taxon>Actinomycetes</taxon>
        <taxon>Micrococcales</taxon>
        <taxon>Micrococcaceae</taxon>
        <taxon>Arthrobacter</taxon>
    </lineage>
</organism>
<sequence length="113" mass="12656">MQDAFDVLADPQRRRIVDLLRASPRTAGELGAKLELSQPGTSRHLRILREAGFVESRPRAQQRIYSLKPERFDELADWLSGIRALWSGQLDALGEFLEATAGPAATDTKAKRR</sequence>